<dbReference type="InterPro" id="IPR000045">
    <property type="entry name" value="Prepilin_IV_endopep_pep"/>
</dbReference>
<keyword evidence="3" id="KW-0472">Membrane</keyword>
<protein>
    <submittedName>
        <fullName evidence="5">A24 family peptidase</fullName>
        <ecNumber evidence="5">3.4.23.-</ecNumber>
    </submittedName>
</protein>
<evidence type="ECO:0000259" key="4">
    <source>
        <dbReference type="Pfam" id="PF01478"/>
    </source>
</evidence>
<dbReference type="PANTHER" id="PTHR30487:SF0">
    <property type="entry name" value="PREPILIN LEADER PEPTIDASE_N-METHYLTRANSFERASE-RELATED"/>
    <property type="match status" value="1"/>
</dbReference>
<dbReference type="InterPro" id="IPR050882">
    <property type="entry name" value="Prepilin_peptidase/N-MTase"/>
</dbReference>
<keyword evidence="3" id="KW-0812">Transmembrane</keyword>
<dbReference type="PANTHER" id="PTHR30487">
    <property type="entry name" value="TYPE 4 PREPILIN-LIKE PROTEINS LEADER PEPTIDE-PROCESSING ENZYME"/>
    <property type="match status" value="1"/>
</dbReference>
<evidence type="ECO:0000313" key="6">
    <source>
        <dbReference type="Proteomes" id="UP001324287"/>
    </source>
</evidence>
<keyword evidence="5" id="KW-0378">Hydrolase</keyword>
<dbReference type="RefSeq" id="WP_324277148.1">
    <property type="nucleotide sequence ID" value="NZ_CP141261.1"/>
</dbReference>
<evidence type="ECO:0000256" key="3">
    <source>
        <dbReference type="SAM" id="Phobius"/>
    </source>
</evidence>
<feature type="transmembrane region" description="Helical" evidence="3">
    <location>
        <begin position="133"/>
        <end position="151"/>
    </location>
</feature>
<accession>A0ABZ1B4X1</accession>
<evidence type="ECO:0000256" key="1">
    <source>
        <dbReference type="ARBA" id="ARBA00005801"/>
    </source>
</evidence>
<dbReference type="PRINTS" id="PR00864">
    <property type="entry name" value="PREPILNPTASE"/>
</dbReference>
<keyword evidence="3" id="KW-1133">Transmembrane helix</keyword>
<gene>
    <name evidence="5" type="ORF">U6N30_09840</name>
</gene>
<dbReference type="Proteomes" id="UP001324287">
    <property type="component" value="Chromosome"/>
</dbReference>
<feature type="transmembrane region" description="Helical" evidence="3">
    <location>
        <begin position="81"/>
        <end position="103"/>
    </location>
</feature>
<dbReference type="EC" id="3.4.23.-" evidence="5"/>
<feature type="transmembrane region" description="Helical" evidence="3">
    <location>
        <begin position="7"/>
        <end position="26"/>
    </location>
</feature>
<evidence type="ECO:0000256" key="2">
    <source>
        <dbReference type="RuleBase" id="RU003793"/>
    </source>
</evidence>
<reference evidence="5 6" key="1">
    <citation type="submission" date="2023-12" db="EMBL/GenBank/DDBJ databases">
        <title>Blastococcus brunescens sp. nov., an actonobacterium isolated from sandstone collected in sahara desert.</title>
        <authorList>
            <person name="Gtari M."/>
            <person name="Ghodhbane F."/>
        </authorList>
    </citation>
    <scope>NUCLEOTIDE SEQUENCE [LARGE SCALE GENOMIC DNA]</scope>
    <source>
        <strain evidence="5 6">BMG 8361</strain>
    </source>
</reference>
<dbReference type="EMBL" id="CP141261">
    <property type="protein sequence ID" value="WRL65831.1"/>
    <property type="molecule type" value="Genomic_DNA"/>
</dbReference>
<dbReference type="GO" id="GO:0016787">
    <property type="term" value="F:hydrolase activity"/>
    <property type="evidence" value="ECO:0007669"/>
    <property type="project" value="UniProtKB-KW"/>
</dbReference>
<dbReference type="Pfam" id="PF01478">
    <property type="entry name" value="Peptidase_A24"/>
    <property type="match status" value="1"/>
</dbReference>
<feature type="transmembrane region" description="Helical" evidence="3">
    <location>
        <begin position="32"/>
        <end position="48"/>
    </location>
</feature>
<dbReference type="InterPro" id="IPR014032">
    <property type="entry name" value="Peptidase_A24A_bac"/>
</dbReference>
<proteinExistence type="inferred from homology"/>
<sequence>MTAVRPPAVELVSAGLFAVIGLRFGWSPDLPAWVWFAAAGLLLAVIDLRERLLPNRILLPAGIGAAVLLVLAAALDDAWPALLRAVLAAGACFVVLLVMALLAPAGLGMGDVKLAALLGLMLGWLGWPAVLLGLFLGFLLQAVIGLALLAVRRAGRRTELPFGPALLLGSLVAALLSGGWAVG</sequence>
<feature type="transmembrane region" description="Helical" evidence="3">
    <location>
        <begin position="163"/>
        <end position="182"/>
    </location>
</feature>
<comment type="similarity">
    <text evidence="1 2">Belongs to the peptidase A24 family.</text>
</comment>
<keyword evidence="6" id="KW-1185">Reference proteome</keyword>
<dbReference type="Gene3D" id="1.20.120.1220">
    <property type="match status" value="1"/>
</dbReference>
<feature type="domain" description="Prepilin type IV endopeptidase peptidase" evidence="4">
    <location>
        <begin position="36"/>
        <end position="146"/>
    </location>
</feature>
<organism evidence="5 6">
    <name type="scientific">Blastococcus brunescens</name>
    <dbReference type="NCBI Taxonomy" id="1564165"/>
    <lineage>
        <taxon>Bacteria</taxon>
        <taxon>Bacillati</taxon>
        <taxon>Actinomycetota</taxon>
        <taxon>Actinomycetes</taxon>
        <taxon>Geodermatophilales</taxon>
        <taxon>Geodermatophilaceae</taxon>
        <taxon>Blastococcus</taxon>
    </lineage>
</organism>
<feature type="transmembrane region" description="Helical" evidence="3">
    <location>
        <begin position="57"/>
        <end position="75"/>
    </location>
</feature>
<name>A0ABZ1B4X1_9ACTN</name>
<evidence type="ECO:0000313" key="5">
    <source>
        <dbReference type="EMBL" id="WRL65831.1"/>
    </source>
</evidence>